<protein>
    <submittedName>
        <fullName evidence="1">Uncharacterized protein</fullName>
    </submittedName>
</protein>
<name>A0A8J6L6R8_TENMO</name>
<organism evidence="1 2">
    <name type="scientific">Tenebrio molitor</name>
    <name type="common">Yellow mealworm beetle</name>
    <dbReference type="NCBI Taxonomy" id="7067"/>
    <lineage>
        <taxon>Eukaryota</taxon>
        <taxon>Metazoa</taxon>
        <taxon>Ecdysozoa</taxon>
        <taxon>Arthropoda</taxon>
        <taxon>Hexapoda</taxon>
        <taxon>Insecta</taxon>
        <taxon>Pterygota</taxon>
        <taxon>Neoptera</taxon>
        <taxon>Endopterygota</taxon>
        <taxon>Coleoptera</taxon>
        <taxon>Polyphaga</taxon>
        <taxon>Cucujiformia</taxon>
        <taxon>Tenebrionidae</taxon>
        <taxon>Tenebrio</taxon>
    </lineage>
</organism>
<reference evidence="1" key="2">
    <citation type="submission" date="2021-08" db="EMBL/GenBank/DDBJ databases">
        <authorList>
            <person name="Eriksson T."/>
        </authorList>
    </citation>
    <scope>NUCLEOTIDE SEQUENCE</scope>
    <source>
        <strain evidence="1">Stoneville</strain>
        <tissue evidence="1">Whole head</tissue>
    </source>
</reference>
<comment type="caution">
    <text evidence="1">The sequence shown here is derived from an EMBL/GenBank/DDBJ whole genome shotgun (WGS) entry which is preliminary data.</text>
</comment>
<sequence>MDAFLLDIDEGMEVASSIDCDSGFERQRPERSKWIPISPGAGDSSHETVLLPLHPKVLSNTGVALNEFEPSYASFAKNQCNPRFPAQMERIRNKRAATVPARFAPRRDAILFGVNANSAVRCCRWAAAAYSRRRNRASNRNEVHYVNNKRLASFGVQGRGLRFNSHAILSRGRDLNVRLSASTCPSQIPDVIAAADDGHSKNNLSAPAIHKAATPHRNEELPGHNVIDAGRMDDRWRTSAGGAPHHSSRPPSILSSFMIAAARFVIRGHATAVFSFVISCRACKVTCQSNVLLYCISQPPPQLIPFILFQRCNSGVNLTRRAIIPPKAPHAACEKATQPIPQDGGDDGYTRMMCAEEHESRDKT</sequence>
<evidence type="ECO:0000313" key="2">
    <source>
        <dbReference type="Proteomes" id="UP000719412"/>
    </source>
</evidence>
<accession>A0A8J6L6R8</accession>
<keyword evidence="2" id="KW-1185">Reference proteome</keyword>
<gene>
    <name evidence="1" type="ORF">GEV33_014236</name>
</gene>
<dbReference type="Proteomes" id="UP000719412">
    <property type="component" value="Unassembled WGS sequence"/>
</dbReference>
<dbReference type="EMBL" id="JABDTM020028676">
    <property type="protein sequence ID" value="KAH0808552.1"/>
    <property type="molecule type" value="Genomic_DNA"/>
</dbReference>
<proteinExistence type="predicted"/>
<dbReference type="AlphaFoldDB" id="A0A8J6L6R8"/>
<reference evidence="1" key="1">
    <citation type="journal article" date="2020" name="J Insects Food Feed">
        <title>The yellow mealworm (Tenebrio molitor) genome: a resource for the emerging insects as food and feed industry.</title>
        <authorList>
            <person name="Eriksson T."/>
            <person name="Andere A."/>
            <person name="Kelstrup H."/>
            <person name="Emery V."/>
            <person name="Picard C."/>
        </authorList>
    </citation>
    <scope>NUCLEOTIDE SEQUENCE</scope>
    <source>
        <strain evidence="1">Stoneville</strain>
        <tissue evidence="1">Whole head</tissue>
    </source>
</reference>
<evidence type="ECO:0000313" key="1">
    <source>
        <dbReference type="EMBL" id="KAH0808552.1"/>
    </source>
</evidence>